<evidence type="ECO:0000256" key="1">
    <source>
        <dbReference type="HAMAP-Rule" id="MF_02231"/>
    </source>
</evidence>
<dbReference type="GO" id="GO:0006744">
    <property type="term" value="P:ubiquinone biosynthetic process"/>
    <property type="evidence" value="ECO:0007669"/>
    <property type="project" value="UniProtKB-UniRule"/>
</dbReference>
<sequence length="155" mass="17567">MRYPFTPPKPPSPLAVFRHIDAHAPLPLKRPFLEPLMNRLLAEPLAAGEFEPLQGRHLTLDLADGAPRFTVTLQANRLRLSERPGEACIRGGWREFLQLLGREQDPDTLFFQRRLLVEGDTELGLWVKNLLDGLDQSGWPGPVREGLRLLAYATR</sequence>
<evidence type="ECO:0000313" key="4">
    <source>
        <dbReference type="Proteomes" id="UP001107961"/>
    </source>
</evidence>
<dbReference type="InterPro" id="IPR003033">
    <property type="entry name" value="SCP2_sterol-bd_dom"/>
</dbReference>
<organism evidence="3 4">
    <name type="scientific">Alloalcanivorax xenomutans</name>
    <dbReference type="NCBI Taxonomy" id="1094342"/>
    <lineage>
        <taxon>Bacteria</taxon>
        <taxon>Pseudomonadati</taxon>
        <taxon>Pseudomonadota</taxon>
        <taxon>Gammaproteobacteria</taxon>
        <taxon>Oceanospirillales</taxon>
        <taxon>Alcanivoracaceae</taxon>
        <taxon>Alloalcanivorax</taxon>
    </lineage>
</organism>
<accession>A0A9Q3ZEM0</accession>
<dbReference type="AlphaFoldDB" id="A0A9Q3ZEM0"/>
<comment type="function">
    <text evidence="1">Required for O(2)-independent ubiquinone (coenzyme Q) biosynthesis. Likely functions as an accessory factor.</text>
</comment>
<evidence type="ECO:0000313" key="3">
    <source>
        <dbReference type="EMBL" id="MCE7510840.1"/>
    </source>
</evidence>
<keyword evidence="1" id="KW-0831">Ubiquinone biosynthesis</keyword>
<dbReference type="Proteomes" id="UP001107961">
    <property type="component" value="Unassembled WGS sequence"/>
</dbReference>
<gene>
    <name evidence="1" type="primary">ubiT</name>
    <name evidence="3" type="ORF">LZG35_19555</name>
</gene>
<comment type="pathway">
    <text evidence="1">Cofactor biosynthesis; ubiquinone biosynthesis.</text>
</comment>
<keyword evidence="4" id="KW-1185">Reference proteome</keyword>
<feature type="domain" description="SCP2" evidence="2">
    <location>
        <begin position="38"/>
        <end position="132"/>
    </location>
</feature>
<dbReference type="Pfam" id="PF02036">
    <property type="entry name" value="SCP2"/>
    <property type="match status" value="1"/>
</dbReference>
<dbReference type="SUPFAM" id="SSF55718">
    <property type="entry name" value="SCP-like"/>
    <property type="match status" value="1"/>
</dbReference>
<reference evidence="3" key="1">
    <citation type="submission" date="2022-01" db="EMBL/GenBank/DDBJ databases">
        <authorList>
            <person name="Karlyshev A.V."/>
            <person name="Jaspars M."/>
        </authorList>
    </citation>
    <scope>NUCLEOTIDE SEQUENCE</scope>
    <source>
        <strain evidence="3">AGSA3-2</strain>
    </source>
</reference>
<dbReference type="EMBL" id="JAJVKT010000031">
    <property type="protein sequence ID" value="MCE7510840.1"/>
    <property type="molecule type" value="Genomic_DNA"/>
</dbReference>
<proteinExistence type="inferred from homology"/>
<name>A0A9Q3ZEM0_9GAMM</name>
<comment type="caution">
    <text evidence="3">The sequence shown here is derived from an EMBL/GenBank/DDBJ whole genome shotgun (WGS) entry which is preliminary data.</text>
</comment>
<protein>
    <recommendedName>
        <fullName evidence="1">Ubiquinone biosynthesis accessory factor UbiT</fullName>
    </recommendedName>
</protein>
<evidence type="ECO:0000259" key="2">
    <source>
        <dbReference type="Pfam" id="PF02036"/>
    </source>
</evidence>
<dbReference type="RefSeq" id="WP_022995217.1">
    <property type="nucleotide sequence ID" value="NZ_CP102389.1"/>
</dbReference>
<comment type="similarity">
    <text evidence="1">Belongs to the UbiT family.</text>
</comment>
<dbReference type="InterPro" id="IPR016830">
    <property type="entry name" value="UbiT"/>
</dbReference>
<dbReference type="InterPro" id="IPR036527">
    <property type="entry name" value="SCP2_sterol-bd_dom_sf"/>
</dbReference>
<dbReference type="HAMAP" id="MF_02231">
    <property type="entry name" value="UbiT"/>
    <property type="match status" value="1"/>
</dbReference>